<dbReference type="InterPro" id="IPR026960">
    <property type="entry name" value="RVT-Znf"/>
</dbReference>
<evidence type="ECO:0000259" key="1">
    <source>
        <dbReference type="Pfam" id="PF13966"/>
    </source>
</evidence>
<organism evidence="2 3">
    <name type="scientific">Buddleja alternifolia</name>
    <dbReference type="NCBI Taxonomy" id="168488"/>
    <lineage>
        <taxon>Eukaryota</taxon>
        <taxon>Viridiplantae</taxon>
        <taxon>Streptophyta</taxon>
        <taxon>Embryophyta</taxon>
        <taxon>Tracheophyta</taxon>
        <taxon>Spermatophyta</taxon>
        <taxon>Magnoliopsida</taxon>
        <taxon>eudicotyledons</taxon>
        <taxon>Gunneridae</taxon>
        <taxon>Pentapetalae</taxon>
        <taxon>asterids</taxon>
        <taxon>lamiids</taxon>
        <taxon>Lamiales</taxon>
        <taxon>Scrophulariaceae</taxon>
        <taxon>Buddlejeae</taxon>
        <taxon>Buddleja</taxon>
    </lineage>
</organism>
<protein>
    <recommendedName>
        <fullName evidence="1">Reverse transcriptase zinc-binding domain-containing protein</fullName>
    </recommendedName>
</protein>
<evidence type="ECO:0000313" key="3">
    <source>
        <dbReference type="Proteomes" id="UP000826271"/>
    </source>
</evidence>
<keyword evidence="3" id="KW-1185">Reference proteome</keyword>
<dbReference type="EMBL" id="WHWC01000012">
    <property type="protein sequence ID" value="KAG8372762.1"/>
    <property type="molecule type" value="Genomic_DNA"/>
</dbReference>
<feature type="domain" description="Reverse transcriptase zinc-binding" evidence="1">
    <location>
        <begin position="9"/>
        <end position="55"/>
    </location>
</feature>
<reference evidence="2" key="1">
    <citation type="submission" date="2019-10" db="EMBL/GenBank/DDBJ databases">
        <authorList>
            <person name="Zhang R."/>
            <person name="Pan Y."/>
            <person name="Wang J."/>
            <person name="Ma R."/>
            <person name="Yu S."/>
        </authorList>
    </citation>
    <scope>NUCLEOTIDE SEQUENCE</scope>
    <source>
        <strain evidence="2">LA-IB0</strain>
        <tissue evidence="2">Leaf</tissue>
    </source>
</reference>
<sequence length="191" mass="22248">MEGYSGQRTCKRAIPTVCNLRWRRVKADACCPYCGYREEDSQHTLLTCSFVRLVWALSDLPWHIILFWSSDAEQWFRHCHDKLDKESYCYFLTLCWLIWSNRNTSIMDKLSTSPDILVAKARSFCSTYQEAFEEGPRLDREAQDNRWIPPKEGVIKVNFDGGVFPPMEATEAGCIARDSNGVCVAWRQQRF</sequence>
<dbReference type="Proteomes" id="UP000826271">
    <property type="component" value="Unassembled WGS sequence"/>
</dbReference>
<proteinExistence type="predicted"/>
<dbReference type="Pfam" id="PF13966">
    <property type="entry name" value="zf-RVT"/>
    <property type="match status" value="1"/>
</dbReference>
<comment type="caution">
    <text evidence="2">The sequence shown here is derived from an EMBL/GenBank/DDBJ whole genome shotgun (WGS) entry which is preliminary data.</text>
</comment>
<name>A0AAV6WWB2_9LAMI</name>
<accession>A0AAV6WWB2</accession>
<gene>
    <name evidence="2" type="ORF">BUALT_Bualt12G0100500</name>
</gene>
<dbReference type="AlphaFoldDB" id="A0AAV6WWB2"/>
<evidence type="ECO:0000313" key="2">
    <source>
        <dbReference type="EMBL" id="KAG8372762.1"/>
    </source>
</evidence>